<keyword evidence="5" id="KW-1185">Reference proteome</keyword>
<dbReference type="InterPro" id="IPR001611">
    <property type="entry name" value="Leu-rich_rpt"/>
</dbReference>
<dbReference type="GO" id="GO:0006913">
    <property type="term" value="P:nucleocytoplasmic transport"/>
    <property type="evidence" value="ECO:0007669"/>
    <property type="project" value="TreeGrafter"/>
</dbReference>
<sequence length="447" mass="50019">MDEFSLRWMIAESQREHQEFYQKLMRAEMNDPTLTEMTFGHFGHFVHVMDEEEFESFGETIARNTHIKVLFLGDHNLGDENMQALFRGLTRSSSIEELNFSSNRIGTETIRSMVPFLQNASNLKKLYVSGNNITSEGFKVLWRELTSSQIEELHCAGCGVASIEIDIGSIPPNLEKMSMSRNNINTDGCRELAKLLQCKNSALTELLLVESRIDDEGVAILVDALENNTSLEKLTLQKNEGITMKGKALLLKLVNDVSSIAATLQSNHTLQKLTVDEDSNIQRHINHAVDYHVDEANDPEEAGREKVIQTQLNSVERAELVALQGVDCSLSLYSEIDPLYLPEVLELVQEYHGMSELYVALKSSAPGLISIVNRKEYILQQRAYHAALVAEHAGIVDDLDAELAVIEEGSQVAVSGSKKRRRTALDEVQIDVSNGKADHDLTYQSNK</sequence>
<dbReference type="PANTHER" id="PTHR24113">
    <property type="entry name" value="RAN GTPASE-ACTIVATING PROTEIN 1"/>
    <property type="match status" value="1"/>
</dbReference>
<evidence type="ECO:0000313" key="5">
    <source>
        <dbReference type="Proteomes" id="UP001224775"/>
    </source>
</evidence>
<dbReference type="Pfam" id="PF13516">
    <property type="entry name" value="LRR_6"/>
    <property type="match status" value="3"/>
</dbReference>
<dbReference type="Gene3D" id="3.80.10.10">
    <property type="entry name" value="Ribonuclease Inhibitor"/>
    <property type="match status" value="1"/>
</dbReference>
<gene>
    <name evidence="4" type="ORF">QTG54_013513</name>
</gene>
<dbReference type="InterPro" id="IPR027038">
    <property type="entry name" value="RanGap"/>
</dbReference>
<evidence type="ECO:0000313" key="4">
    <source>
        <dbReference type="EMBL" id="KAK1735807.1"/>
    </source>
</evidence>
<dbReference type="GO" id="GO:0005634">
    <property type="term" value="C:nucleus"/>
    <property type="evidence" value="ECO:0007669"/>
    <property type="project" value="TreeGrafter"/>
</dbReference>
<evidence type="ECO:0000256" key="1">
    <source>
        <dbReference type="ARBA" id="ARBA00022468"/>
    </source>
</evidence>
<comment type="caution">
    <text evidence="4">The sequence shown here is derived from an EMBL/GenBank/DDBJ whole genome shotgun (WGS) entry which is preliminary data.</text>
</comment>
<dbReference type="SUPFAM" id="SSF52047">
    <property type="entry name" value="RNI-like"/>
    <property type="match status" value="1"/>
</dbReference>
<keyword evidence="1" id="KW-0343">GTPase activation</keyword>
<reference evidence="4" key="1">
    <citation type="submission" date="2023-06" db="EMBL/GenBank/DDBJ databases">
        <title>Survivors Of The Sea: Transcriptome response of Skeletonema marinoi to long-term dormancy.</title>
        <authorList>
            <person name="Pinder M.I.M."/>
            <person name="Kourtchenko O."/>
            <person name="Robertson E.K."/>
            <person name="Larsson T."/>
            <person name="Maumus F."/>
            <person name="Osuna-Cruz C.M."/>
            <person name="Vancaester E."/>
            <person name="Stenow R."/>
            <person name="Vandepoele K."/>
            <person name="Ploug H."/>
            <person name="Bruchert V."/>
            <person name="Godhe A."/>
            <person name="Topel M."/>
        </authorList>
    </citation>
    <scope>NUCLEOTIDE SEQUENCE</scope>
    <source>
        <strain evidence="4">R05AC</strain>
    </source>
</reference>
<dbReference type="GO" id="GO:0048471">
    <property type="term" value="C:perinuclear region of cytoplasm"/>
    <property type="evidence" value="ECO:0007669"/>
    <property type="project" value="TreeGrafter"/>
</dbReference>
<evidence type="ECO:0000256" key="2">
    <source>
        <dbReference type="ARBA" id="ARBA00022614"/>
    </source>
</evidence>
<dbReference type="GO" id="GO:0005096">
    <property type="term" value="F:GTPase activator activity"/>
    <property type="evidence" value="ECO:0007669"/>
    <property type="project" value="UniProtKB-KW"/>
</dbReference>
<keyword evidence="2" id="KW-0433">Leucine-rich repeat</keyword>
<keyword evidence="3" id="KW-0677">Repeat</keyword>
<dbReference type="PANTHER" id="PTHR24113:SF12">
    <property type="entry name" value="RAN GTPASE-ACTIVATING PROTEIN 1"/>
    <property type="match status" value="1"/>
</dbReference>
<name>A0AAD9D6L0_9STRA</name>
<dbReference type="Proteomes" id="UP001224775">
    <property type="component" value="Unassembled WGS sequence"/>
</dbReference>
<dbReference type="SMART" id="SM00368">
    <property type="entry name" value="LRR_RI"/>
    <property type="match status" value="6"/>
</dbReference>
<dbReference type="EMBL" id="JATAAI010000032">
    <property type="protein sequence ID" value="KAK1735807.1"/>
    <property type="molecule type" value="Genomic_DNA"/>
</dbReference>
<organism evidence="4 5">
    <name type="scientific">Skeletonema marinoi</name>
    <dbReference type="NCBI Taxonomy" id="267567"/>
    <lineage>
        <taxon>Eukaryota</taxon>
        <taxon>Sar</taxon>
        <taxon>Stramenopiles</taxon>
        <taxon>Ochrophyta</taxon>
        <taxon>Bacillariophyta</taxon>
        <taxon>Coscinodiscophyceae</taxon>
        <taxon>Thalassiosirophycidae</taxon>
        <taxon>Thalassiosirales</taxon>
        <taxon>Skeletonemataceae</taxon>
        <taxon>Skeletonema</taxon>
        <taxon>Skeletonema marinoi-dohrnii complex</taxon>
    </lineage>
</organism>
<dbReference type="GO" id="GO:0005829">
    <property type="term" value="C:cytosol"/>
    <property type="evidence" value="ECO:0007669"/>
    <property type="project" value="TreeGrafter"/>
</dbReference>
<accession>A0AAD9D6L0</accession>
<protein>
    <submittedName>
        <fullName evidence="4">Leucine-rich repeat protein</fullName>
    </submittedName>
</protein>
<dbReference type="InterPro" id="IPR032675">
    <property type="entry name" value="LRR_dom_sf"/>
</dbReference>
<dbReference type="GO" id="GO:0031267">
    <property type="term" value="F:small GTPase binding"/>
    <property type="evidence" value="ECO:0007669"/>
    <property type="project" value="TreeGrafter"/>
</dbReference>
<dbReference type="AlphaFoldDB" id="A0AAD9D6L0"/>
<proteinExistence type="predicted"/>
<evidence type="ECO:0000256" key="3">
    <source>
        <dbReference type="ARBA" id="ARBA00022737"/>
    </source>
</evidence>